<gene>
    <name evidence="1" type="ORF">AMK59_436</name>
</gene>
<dbReference type="AlphaFoldDB" id="A0A0T6BE74"/>
<reference evidence="1 2" key="1">
    <citation type="submission" date="2015-09" db="EMBL/GenBank/DDBJ databases">
        <title>Draft genome of the scarab beetle Oryctes borbonicus.</title>
        <authorList>
            <person name="Meyer J.M."/>
            <person name="Markov G.V."/>
            <person name="Baskaran P."/>
            <person name="Herrmann M."/>
            <person name="Sommer R.J."/>
            <person name="Roedelsperger C."/>
        </authorList>
    </citation>
    <scope>NUCLEOTIDE SEQUENCE [LARGE SCALE GENOMIC DNA]</scope>
    <source>
        <strain evidence="1">OB123</strain>
        <tissue evidence="1">Whole animal</tissue>
    </source>
</reference>
<comment type="caution">
    <text evidence="1">The sequence shown here is derived from an EMBL/GenBank/DDBJ whole genome shotgun (WGS) entry which is preliminary data.</text>
</comment>
<keyword evidence="2" id="KW-1185">Reference proteome</keyword>
<dbReference type="Proteomes" id="UP000051574">
    <property type="component" value="Unassembled WGS sequence"/>
</dbReference>
<protein>
    <recommendedName>
        <fullName evidence="3">Reverse transcriptase domain-containing protein</fullName>
    </recommendedName>
</protein>
<evidence type="ECO:0008006" key="3">
    <source>
        <dbReference type="Google" id="ProtNLM"/>
    </source>
</evidence>
<accession>A0A0T6BE74</accession>
<evidence type="ECO:0000313" key="1">
    <source>
        <dbReference type="EMBL" id="KRT85437.1"/>
    </source>
</evidence>
<dbReference type="OrthoDB" id="6769832at2759"/>
<organism evidence="1 2">
    <name type="scientific">Oryctes borbonicus</name>
    <dbReference type="NCBI Taxonomy" id="1629725"/>
    <lineage>
        <taxon>Eukaryota</taxon>
        <taxon>Metazoa</taxon>
        <taxon>Ecdysozoa</taxon>
        <taxon>Arthropoda</taxon>
        <taxon>Hexapoda</taxon>
        <taxon>Insecta</taxon>
        <taxon>Pterygota</taxon>
        <taxon>Neoptera</taxon>
        <taxon>Endopterygota</taxon>
        <taxon>Coleoptera</taxon>
        <taxon>Polyphaga</taxon>
        <taxon>Scarabaeiformia</taxon>
        <taxon>Scarabaeidae</taxon>
        <taxon>Dynastinae</taxon>
        <taxon>Oryctes</taxon>
    </lineage>
</organism>
<proteinExistence type="predicted"/>
<dbReference type="EMBL" id="LJIG01001503">
    <property type="protein sequence ID" value="KRT85437.1"/>
    <property type="molecule type" value="Genomic_DNA"/>
</dbReference>
<name>A0A0T6BE74_9SCAR</name>
<evidence type="ECO:0000313" key="2">
    <source>
        <dbReference type="Proteomes" id="UP000051574"/>
    </source>
</evidence>
<sequence>MLLLKKLTKKDSNPVPKPGKNPSLSTSYRTILLLVLWRIIKHQSKITERDTYNIKNNGILPILQFGFRAAHSILNQVTIVVTDIAEGFNNVSTLLCFSWIRKTPLMRCGITARL</sequence>